<reference evidence="6 7" key="1">
    <citation type="submission" date="2024-02" db="EMBL/GenBank/DDBJ databases">
        <title>High-quality chromosome-scale genome assembly of Pensacola bahiagrass (Paspalum notatum Flugge var. saurae).</title>
        <authorList>
            <person name="Vega J.M."/>
            <person name="Podio M."/>
            <person name="Orjuela J."/>
            <person name="Siena L.A."/>
            <person name="Pessino S.C."/>
            <person name="Combes M.C."/>
            <person name="Mariac C."/>
            <person name="Albertini E."/>
            <person name="Pupilli F."/>
            <person name="Ortiz J.P.A."/>
            <person name="Leblanc O."/>
        </authorList>
    </citation>
    <scope>NUCLEOTIDE SEQUENCE [LARGE SCALE GENOMIC DNA]</scope>
    <source>
        <strain evidence="6">R1</strain>
        <tissue evidence="6">Leaf</tissue>
    </source>
</reference>
<protein>
    <submittedName>
        <fullName evidence="6">Uncharacterized protein</fullName>
    </submittedName>
</protein>
<gene>
    <name evidence="6" type="ORF">U9M48_002626</name>
</gene>
<evidence type="ECO:0000256" key="2">
    <source>
        <dbReference type="ARBA" id="ARBA00001946"/>
    </source>
</evidence>
<evidence type="ECO:0000256" key="3">
    <source>
        <dbReference type="ARBA" id="ARBA00022723"/>
    </source>
</evidence>
<dbReference type="EMBL" id="CP144745">
    <property type="protein sequence ID" value="WVZ51481.1"/>
    <property type="molecule type" value="Genomic_DNA"/>
</dbReference>
<dbReference type="Proteomes" id="UP001341281">
    <property type="component" value="Chromosome 01"/>
</dbReference>
<dbReference type="SFLD" id="SFLDS00005">
    <property type="entry name" value="Isoprenoid_Synthase_Type_I"/>
    <property type="match status" value="1"/>
</dbReference>
<feature type="domain" description="Terpene synthase metal-binding" evidence="5">
    <location>
        <begin position="255"/>
        <end position="493"/>
    </location>
</feature>
<feature type="domain" description="Terpene synthase N-terminal" evidence="4">
    <location>
        <begin position="20"/>
        <end position="197"/>
    </location>
</feature>
<dbReference type="GO" id="GO:0000287">
    <property type="term" value="F:magnesium ion binding"/>
    <property type="evidence" value="ECO:0007669"/>
    <property type="project" value="InterPro"/>
</dbReference>
<proteinExistence type="predicted"/>
<keyword evidence="7" id="KW-1185">Reference proteome</keyword>
<evidence type="ECO:0000256" key="1">
    <source>
        <dbReference type="ARBA" id="ARBA00001936"/>
    </source>
</evidence>
<dbReference type="SUPFAM" id="SSF48239">
    <property type="entry name" value="Terpenoid cyclases/Protein prenyltransferases"/>
    <property type="match status" value="1"/>
</dbReference>
<evidence type="ECO:0000259" key="4">
    <source>
        <dbReference type="Pfam" id="PF01397"/>
    </source>
</evidence>
<dbReference type="PANTHER" id="PTHR31225:SF63">
    <property type="entry name" value="BETA-SELINENE SYNTHASE"/>
    <property type="match status" value="1"/>
</dbReference>
<dbReference type="InterPro" id="IPR050148">
    <property type="entry name" value="Terpene_synthase-like"/>
</dbReference>
<dbReference type="InterPro" id="IPR036965">
    <property type="entry name" value="Terpene_synth_N_sf"/>
</dbReference>
<dbReference type="SUPFAM" id="SSF48576">
    <property type="entry name" value="Terpenoid synthases"/>
    <property type="match status" value="1"/>
</dbReference>
<dbReference type="SFLD" id="SFLDG01019">
    <property type="entry name" value="Terpene_Cyclase_Like_1_C_Termi"/>
    <property type="match status" value="1"/>
</dbReference>
<dbReference type="InterPro" id="IPR005630">
    <property type="entry name" value="Terpene_synthase_metal-bd"/>
</dbReference>
<feature type="non-terminal residue" evidence="6">
    <location>
        <position position="1"/>
    </location>
</feature>
<comment type="cofactor">
    <cofactor evidence="2">
        <name>Mg(2+)</name>
        <dbReference type="ChEBI" id="CHEBI:18420"/>
    </cofactor>
</comment>
<dbReference type="PANTHER" id="PTHR31225">
    <property type="entry name" value="OS04G0344100 PROTEIN-RELATED"/>
    <property type="match status" value="1"/>
</dbReference>
<dbReference type="InterPro" id="IPR034741">
    <property type="entry name" value="Terpene_cyclase-like_1_C"/>
</dbReference>
<dbReference type="InterPro" id="IPR044814">
    <property type="entry name" value="Terpene_cyclase_plant_C1"/>
</dbReference>
<sequence length="553" mass="63167">MQTLILSFMNFHAHFHLYNYIFIYSHIDCHNVTQRSEEWMERADQLKSQVQHMFDEDAGSAMSAADTLMLVDALERLGIDNHFQEEIDKALHWVHSGELEFGSTEELHIVALRFRLLRQHGFSISTDVFDKYIDDTGTLNSGLIGDPKGLLTLYNAALMAVPGEDILDDVISFTRSHLIAIKDNLASPLSGQISRALDIPLPRYLHPLETMYYITEYDKEEAHNATVLELARLCYNIRRSLHLKELRTFCLWWKDFYENVNLTYSRDRGVEMYFWAFGIFQGEGNSRARIMFSKMIAIISLMDDTYDSHATFEECKKFDEAIARWDERVVSILPEYLRAFYIKILRTFNEVEDCLEPAGEKYRVSYVQKACILQSKYYLEEAKWCNENYIPSFKAQLELSSMSSSIPVLTLAALMAAGSKATKKALEWASAVPDMVHACGEIGRILNDISAFKKGRKNKNDVASSLECYMRDHGCTGEEAAEALSAMVEQAWRRINKGFLEIDRALLPAVKLAVINLAMDNEIVYCGGKDAYTFTHDLEGLVTSLFLEPVPVP</sequence>
<comment type="cofactor">
    <cofactor evidence="1">
        <name>Mn(2+)</name>
        <dbReference type="ChEBI" id="CHEBI:29035"/>
    </cofactor>
</comment>
<dbReference type="GO" id="GO:0010333">
    <property type="term" value="F:terpene synthase activity"/>
    <property type="evidence" value="ECO:0007669"/>
    <property type="project" value="InterPro"/>
</dbReference>
<dbReference type="AlphaFoldDB" id="A0AAQ3SG93"/>
<name>A0AAQ3SG93_PASNO</name>
<dbReference type="Pfam" id="PF01397">
    <property type="entry name" value="Terpene_synth"/>
    <property type="match status" value="1"/>
</dbReference>
<dbReference type="InterPro" id="IPR001906">
    <property type="entry name" value="Terpene_synth_N"/>
</dbReference>
<dbReference type="GO" id="GO:0016102">
    <property type="term" value="P:diterpenoid biosynthetic process"/>
    <property type="evidence" value="ECO:0007669"/>
    <property type="project" value="InterPro"/>
</dbReference>
<keyword evidence="3" id="KW-0479">Metal-binding</keyword>
<dbReference type="InterPro" id="IPR008949">
    <property type="entry name" value="Isoprenoid_synthase_dom_sf"/>
</dbReference>
<dbReference type="InterPro" id="IPR008930">
    <property type="entry name" value="Terpenoid_cyclase/PrenylTrfase"/>
</dbReference>
<evidence type="ECO:0000313" key="7">
    <source>
        <dbReference type="Proteomes" id="UP001341281"/>
    </source>
</evidence>
<evidence type="ECO:0000259" key="5">
    <source>
        <dbReference type="Pfam" id="PF03936"/>
    </source>
</evidence>
<dbReference type="Pfam" id="PF03936">
    <property type="entry name" value="Terpene_synth_C"/>
    <property type="match status" value="1"/>
</dbReference>
<dbReference type="Gene3D" id="1.50.10.130">
    <property type="entry name" value="Terpene synthase, N-terminal domain"/>
    <property type="match status" value="1"/>
</dbReference>
<dbReference type="Gene3D" id="1.10.600.10">
    <property type="entry name" value="Farnesyl Diphosphate Synthase"/>
    <property type="match status" value="1"/>
</dbReference>
<dbReference type="CDD" id="cd00684">
    <property type="entry name" value="Terpene_cyclase_plant_C1"/>
    <property type="match status" value="1"/>
</dbReference>
<accession>A0AAQ3SG93</accession>
<evidence type="ECO:0000313" key="6">
    <source>
        <dbReference type="EMBL" id="WVZ51481.1"/>
    </source>
</evidence>
<organism evidence="6 7">
    <name type="scientific">Paspalum notatum var. saurae</name>
    <dbReference type="NCBI Taxonomy" id="547442"/>
    <lineage>
        <taxon>Eukaryota</taxon>
        <taxon>Viridiplantae</taxon>
        <taxon>Streptophyta</taxon>
        <taxon>Embryophyta</taxon>
        <taxon>Tracheophyta</taxon>
        <taxon>Spermatophyta</taxon>
        <taxon>Magnoliopsida</taxon>
        <taxon>Liliopsida</taxon>
        <taxon>Poales</taxon>
        <taxon>Poaceae</taxon>
        <taxon>PACMAD clade</taxon>
        <taxon>Panicoideae</taxon>
        <taxon>Andropogonodae</taxon>
        <taxon>Paspaleae</taxon>
        <taxon>Paspalinae</taxon>
        <taxon>Paspalum</taxon>
    </lineage>
</organism>